<dbReference type="PROSITE" id="PS51257">
    <property type="entry name" value="PROKAR_LIPOPROTEIN"/>
    <property type="match status" value="1"/>
</dbReference>
<evidence type="ECO:0000256" key="2">
    <source>
        <dbReference type="SAM" id="SignalP"/>
    </source>
</evidence>
<dbReference type="EMBL" id="JBHTLY010000006">
    <property type="protein sequence ID" value="MFD1202788.1"/>
    <property type="molecule type" value="Genomic_DNA"/>
</dbReference>
<keyword evidence="2" id="KW-0732">Signal</keyword>
<gene>
    <name evidence="4" type="ORF">ACFQ3U_12880</name>
</gene>
<feature type="chain" id="PRO_5046597293" evidence="2">
    <location>
        <begin position="27"/>
        <end position="154"/>
    </location>
</feature>
<dbReference type="Gene3D" id="2.40.128.270">
    <property type="match status" value="1"/>
</dbReference>
<protein>
    <submittedName>
        <fullName evidence="4">META domain-containing protein</fullName>
    </submittedName>
</protein>
<evidence type="ECO:0000256" key="1">
    <source>
        <dbReference type="SAM" id="MobiDB-lite"/>
    </source>
</evidence>
<evidence type="ECO:0000259" key="3">
    <source>
        <dbReference type="Pfam" id="PF03724"/>
    </source>
</evidence>
<comment type="caution">
    <text evidence="4">The sequence shown here is derived from an EMBL/GenBank/DDBJ whole genome shotgun (WGS) entry which is preliminary data.</text>
</comment>
<feature type="domain" description="DUF306" evidence="3">
    <location>
        <begin position="60"/>
        <end position="116"/>
    </location>
</feature>
<evidence type="ECO:0000313" key="4">
    <source>
        <dbReference type="EMBL" id="MFD1202788.1"/>
    </source>
</evidence>
<proteinExistence type="predicted"/>
<feature type="region of interest" description="Disordered" evidence="1">
    <location>
        <begin position="40"/>
        <end position="68"/>
    </location>
</feature>
<dbReference type="RefSeq" id="WP_343962631.1">
    <property type="nucleotide sequence ID" value="NZ_BAAAKZ010000017.1"/>
</dbReference>
<sequence length="154" mass="15362">MNTQSTRSNRLIGVLLTVCAATVALAGCASSAPSIDGAVGGDSAATDNPGSGAPAVENTSWGAQGVPGEPSMTLTAEGLAVGSDGCNTLSGQWRSKGTTLEFVEIAATEAFCADVDTWLLALATATVAGDTITFSDSSGTEIGSLQQTEFNSPR</sequence>
<name>A0ABW3TTE9_9MICO</name>
<accession>A0ABW3TTE9</accession>
<dbReference type="InterPro" id="IPR005184">
    <property type="entry name" value="DUF306_Meta_HslJ"/>
</dbReference>
<dbReference type="Pfam" id="PF03724">
    <property type="entry name" value="META"/>
    <property type="match status" value="1"/>
</dbReference>
<dbReference type="Proteomes" id="UP001597181">
    <property type="component" value="Unassembled WGS sequence"/>
</dbReference>
<dbReference type="InterPro" id="IPR038670">
    <property type="entry name" value="HslJ-like_sf"/>
</dbReference>
<evidence type="ECO:0000313" key="5">
    <source>
        <dbReference type="Proteomes" id="UP001597181"/>
    </source>
</evidence>
<feature type="signal peptide" evidence="2">
    <location>
        <begin position="1"/>
        <end position="26"/>
    </location>
</feature>
<keyword evidence="5" id="KW-1185">Reference proteome</keyword>
<reference evidence="5" key="1">
    <citation type="journal article" date="2019" name="Int. J. Syst. Evol. Microbiol.">
        <title>The Global Catalogue of Microorganisms (GCM) 10K type strain sequencing project: providing services to taxonomists for standard genome sequencing and annotation.</title>
        <authorList>
            <consortium name="The Broad Institute Genomics Platform"/>
            <consortium name="The Broad Institute Genome Sequencing Center for Infectious Disease"/>
            <person name="Wu L."/>
            <person name="Ma J."/>
        </authorList>
    </citation>
    <scope>NUCLEOTIDE SEQUENCE [LARGE SCALE GENOMIC DNA]</scope>
    <source>
        <strain evidence="5">CCUG 50213</strain>
    </source>
</reference>
<organism evidence="4 5">
    <name type="scientific">Leucobacter albus</name>
    <dbReference type="NCBI Taxonomy" id="272210"/>
    <lineage>
        <taxon>Bacteria</taxon>
        <taxon>Bacillati</taxon>
        <taxon>Actinomycetota</taxon>
        <taxon>Actinomycetes</taxon>
        <taxon>Micrococcales</taxon>
        <taxon>Microbacteriaceae</taxon>
        <taxon>Leucobacter</taxon>
    </lineage>
</organism>